<reference evidence="13" key="1">
    <citation type="submission" date="2025-08" db="UniProtKB">
        <authorList>
            <consortium name="RefSeq"/>
        </authorList>
    </citation>
    <scope>IDENTIFICATION</scope>
    <source>
        <strain evidence="13">11010-0011.00</strain>
        <tissue evidence="13">Whole body</tissue>
    </source>
</reference>
<dbReference type="Proteomes" id="UP000504634">
    <property type="component" value="Unplaced"/>
</dbReference>
<evidence type="ECO:0000256" key="1">
    <source>
        <dbReference type="ARBA" id="ARBA00004123"/>
    </source>
</evidence>
<evidence type="ECO:0000256" key="4">
    <source>
        <dbReference type="ARBA" id="ARBA00022737"/>
    </source>
</evidence>
<dbReference type="InterPro" id="IPR015943">
    <property type="entry name" value="WD40/YVTN_repeat-like_dom_sf"/>
</dbReference>
<dbReference type="OrthoDB" id="10266330at2759"/>
<accession>A0A6J2U5G2</accession>
<evidence type="ECO:0000256" key="2">
    <source>
        <dbReference type="ARBA" id="ARBA00009435"/>
    </source>
</evidence>
<protein>
    <recommendedName>
        <fullName evidence="8">Transcription initiation factor TFIID subunit 5</fullName>
    </recommendedName>
</protein>
<feature type="repeat" description="WD" evidence="9">
    <location>
        <begin position="506"/>
        <end position="547"/>
    </location>
</feature>
<dbReference type="PANTHER" id="PTHR19879:SF1">
    <property type="entry name" value="CANNONBALL-RELATED"/>
    <property type="match status" value="1"/>
</dbReference>
<sequence length="638" mass="71306">MSAEEINLDLNLDNKDVLAFVELLKKYELKNMGDLEQLYHIATNSCQSTESQKYVESYSRLRAFVEQSAPAYQAELSLVLYPILVQIYFKMISSESIEKARAFLKNNQSQLDGHHLTNLASLQHLFRPEDAAKSDYVSAMQTDKFGIRMCKDAYGLIMAHLQDPDQQLLADIAAKSLHFDVYEGMPRNKEQCLATSGSHIGEAKKQDNKKRVLFGVEKEPDLAAMLEEKNAAHMATTSAGGGNKRKSIKVSKSRKLEQDANVPPPGRIPLPALKDVDHLRQIQRLEDSGRQISLGRKQLPTALFYTIMNSNNGLTSAEISEDASMLACGLADGSVCIWSLTADKLLALKEAGELQRLHSAPEAMRACMLDESSGQKKRLLLGHKGPVYRVSFSPCQHLLVSCSEDCHIRLWSLQTWTCLVIYRGHVYPVWDVRFSPKGFYFVSCSYDKTARLWATNSHKSLRFFVGHLSDVDCVEFHPNTNYIATGSGDRTVRLWDVATAKSVRIMTGHKSSVMSLAFSNCGRFLASGSIDKNVIVWDVATGILVTTLVSHTHTVVALAFSRDNTMLATGGLGCRLALWDFKQIVLDYVSKMPNLCRDNNNIVGTKYLVNSYPSKETPFVTLRFSRQNLLLCVGYFKT</sequence>
<feature type="repeat" description="WD" evidence="9">
    <location>
        <begin position="307"/>
        <end position="348"/>
    </location>
</feature>
<dbReference type="InterPro" id="IPR001680">
    <property type="entry name" value="WD40_rpt"/>
</dbReference>
<dbReference type="SUPFAM" id="SSF160897">
    <property type="entry name" value="Taf5 N-terminal domain-like"/>
    <property type="match status" value="1"/>
</dbReference>
<evidence type="ECO:0000256" key="8">
    <source>
        <dbReference type="ARBA" id="ARBA00044130"/>
    </source>
</evidence>
<dbReference type="SMART" id="SM00320">
    <property type="entry name" value="WD40"/>
    <property type="match status" value="6"/>
</dbReference>
<evidence type="ECO:0000313" key="13">
    <source>
        <dbReference type="RefSeq" id="XP_030382382.1"/>
    </source>
</evidence>
<keyword evidence="7" id="KW-0539">Nucleus</keyword>
<dbReference type="PROSITE" id="PS50294">
    <property type="entry name" value="WD_REPEATS_REGION"/>
    <property type="match status" value="5"/>
</dbReference>
<dbReference type="Gene3D" id="2.130.10.10">
    <property type="entry name" value="YVTN repeat-like/Quinoprotein amine dehydrogenase"/>
    <property type="match status" value="2"/>
</dbReference>
<feature type="compositionally biased region" description="Basic residues" evidence="10">
    <location>
        <begin position="243"/>
        <end position="253"/>
    </location>
</feature>
<dbReference type="Pfam" id="PF00400">
    <property type="entry name" value="WD40"/>
    <property type="match status" value="6"/>
</dbReference>
<dbReference type="GO" id="GO:0006367">
    <property type="term" value="P:transcription initiation at RNA polymerase II promoter"/>
    <property type="evidence" value="ECO:0007669"/>
    <property type="project" value="TreeGrafter"/>
</dbReference>
<proteinExistence type="inferred from homology"/>
<evidence type="ECO:0000256" key="10">
    <source>
        <dbReference type="SAM" id="MobiDB-lite"/>
    </source>
</evidence>
<dbReference type="InterPro" id="IPR020472">
    <property type="entry name" value="WD40_PAC1"/>
</dbReference>
<feature type="domain" description="TFIID subunit TAF5 NTD2" evidence="11">
    <location>
        <begin position="50"/>
        <end position="172"/>
    </location>
</feature>
<dbReference type="PANTHER" id="PTHR19879">
    <property type="entry name" value="TRANSCRIPTION INITIATION FACTOR TFIID"/>
    <property type="match status" value="1"/>
</dbReference>
<dbReference type="CDD" id="cd00200">
    <property type="entry name" value="WD40"/>
    <property type="match status" value="1"/>
</dbReference>
<keyword evidence="4" id="KW-0677">Repeat</keyword>
<keyword evidence="3 9" id="KW-0853">WD repeat</keyword>
<keyword evidence="5" id="KW-0805">Transcription regulation</keyword>
<dbReference type="CDD" id="cd08044">
    <property type="entry name" value="TAF5_NTD2"/>
    <property type="match status" value="1"/>
</dbReference>
<gene>
    <name evidence="13" type="primary">LOC115629916</name>
</gene>
<dbReference type="AlphaFoldDB" id="A0A6J2U5G2"/>
<feature type="repeat" description="WD" evidence="9">
    <location>
        <begin position="464"/>
        <end position="505"/>
    </location>
</feature>
<dbReference type="GeneID" id="115629916"/>
<evidence type="ECO:0000256" key="9">
    <source>
        <dbReference type="PROSITE-ProRule" id="PRU00221"/>
    </source>
</evidence>
<feature type="repeat" description="WD" evidence="9">
    <location>
        <begin position="422"/>
        <end position="463"/>
    </location>
</feature>
<feature type="repeat" description="WD" evidence="9">
    <location>
        <begin position="380"/>
        <end position="415"/>
    </location>
</feature>
<dbReference type="GO" id="GO:0005669">
    <property type="term" value="C:transcription factor TFIID complex"/>
    <property type="evidence" value="ECO:0007669"/>
    <property type="project" value="TreeGrafter"/>
</dbReference>
<feature type="repeat" description="WD" evidence="9">
    <location>
        <begin position="548"/>
        <end position="582"/>
    </location>
</feature>
<dbReference type="InterPro" id="IPR007582">
    <property type="entry name" value="TFIID_NTD2"/>
</dbReference>
<dbReference type="FunFam" id="2.130.10.10:FF:000243">
    <property type="entry name" value="Transcription initiation factor TFIID subunit 5"/>
    <property type="match status" value="1"/>
</dbReference>
<dbReference type="PRINTS" id="PR00320">
    <property type="entry name" value="GPROTEINBRPT"/>
</dbReference>
<dbReference type="InterPro" id="IPR019775">
    <property type="entry name" value="WD40_repeat_CS"/>
</dbReference>
<dbReference type="InterPro" id="IPR036322">
    <property type="entry name" value="WD40_repeat_dom_sf"/>
</dbReference>
<name>A0A6J2U5G2_DROLE</name>
<dbReference type="PROSITE" id="PS50082">
    <property type="entry name" value="WD_REPEATS_2"/>
    <property type="match status" value="6"/>
</dbReference>
<dbReference type="Pfam" id="PF04494">
    <property type="entry name" value="TFIID_NTD2"/>
    <property type="match status" value="1"/>
</dbReference>
<evidence type="ECO:0000256" key="3">
    <source>
        <dbReference type="ARBA" id="ARBA00022574"/>
    </source>
</evidence>
<dbReference type="PROSITE" id="PS00678">
    <property type="entry name" value="WD_REPEATS_1"/>
    <property type="match status" value="2"/>
</dbReference>
<dbReference type="GO" id="GO:0016251">
    <property type="term" value="F:RNA polymerase II general transcription initiation factor activity"/>
    <property type="evidence" value="ECO:0007669"/>
    <property type="project" value="TreeGrafter"/>
</dbReference>
<dbReference type="InterPro" id="IPR037264">
    <property type="entry name" value="TFIID_NTD2_sf"/>
</dbReference>
<feature type="region of interest" description="Disordered" evidence="10">
    <location>
        <begin position="234"/>
        <end position="269"/>
    </location>
</feature>
<dbReference type="Gene3D" id="1.25.40.500">
    <property type="entry name" value="TFIID subunit TAF5, NTD2 domain"/>
    <property type="match status" value="1"/>
</dbReference>
<evidence type="ECO:0000259" key="11">
    <source>
        <dbReference type="Pfam" id="PF04494"/>
    </source>
</evidence>
<evidence type="ECO:0000256" key="6">
    <source>
        <dbReference type="ARBA" id="ARBA00023163"/>
    </source>
</evidence>
<keyword evidence="6" id="KW-0804">Transcription</keyword>
<evidence type="ECO:0000256" key="5">
    <source>
        <dbReference type="ARBA" id="ARBA00023015"/>
    </source>
</evidence>
<dbReference type="SUPFAM" id="SSF50978">
    <property type="entry name" value="WD40 repeat-like"/>
    <property type="match status" value="1"/>
</dbReference>
<comment type="similarity">
    <text evidence="2">Belongs to the WD repeat TAF5 family.</text>
</comment>
<evidence type="ECO:0000313" key="12">
    <source>
        <dbReference type="Proteomes" id="UP000504634"/>
    </source>
</evidence>
<keyword evidence="12" id="KW-1185">Reference proteome</keyword>
<dbReference type="RefSeq" id="XP_030382382.1">
    <property type="nucleotide sequence ID" value="XM_030526522.1"/>
</dbReference>
<comment type="subcellular location">
    <subcellularLocation>
        <location evidence="1">Nucleus</location>
    </subcellularLocation>
</comment>
<organism evidence="12 13">
    <name type="scientific">Drosophila lebanonensis</name>
    <name type="common">Fruit fly</name>
    <name type="synonym">Scaptodrosophila lebanonensis</name>
    <dbReference type="NCBI Taxonomy" id="7225"/>
    <lineage>
        <taxon>Eukaryota</taxon>
        <taxon>Metazoa</taxon>
        <taxon>Ecdysozoa</taxon>
        <taxon>Arthropoda</taxon>
        <taxon>Hexapoda</taxon>
        <taxon>Insecta</taxon>
        <taxon>Pterygota</taxon>
        <taxon>Neoptera</taxon>
        <taxon>Endopterygota</taxon>
        <taxon>Diptera</taxon>
        <taxon>Brachycera</taxon>
        <taxon>Muscomorpha</taxon>
        <taxon>Ephydroidea</taxon>
        <taxon>Drosophilidae</taxon>
        <taxon>Scaptodrosophila</taxon>
    </lineage>
</organism>
<evidence type="ECO:0000256" key="7">
    <source>
        <dbReference type="ARBA" id="ARBA00023242"/>
    </source>
</evidence>